<dbReference type="GeneTree" id="ENSGT00730000112095"/>
<dbReference type="STRING" id="7994.ENSAMXP00000000241"/>
<dbReference type="Ensembl" id="ENSAMXT00000000241.2">
    <property type="protein sequence ID" value="ENSAMXP00000000241.2"/>
    <property type="gene ID" value="ENSAMXG00000000233.2"/>
</dbReference>
<feature type="compositionally biased region" description="Low complexity" evidence="1">
    <location>
        <begin position="168"/>
        <end position="177"/>
    </location>
</feature>
<dbReference type="PANTHER" id="PTHR12392:SF0">
    <property type="entry name" value="LADININ-1"/>
    <property type="match status" value="1"/>
</dbReference>
<accession>W5JY31</accession>
<organism evidence="2 3">
    <name type="scientific">Astyanax mexicanus</name>
    <name type="common">Blind cave fish</name>
    <name type="synonym">Astyanax fasciatus mexicanus</name>
    <dbReference type="NCBI Taxonomy" id="7994"/>
    <lineage>
        <taxon>Eukaryota</taxon>
        <taxon>Metazoa</taxon>
        <taxon>Chordata</taxon>
        <taxon>Craniata</taxon>
        <taxon>Vertebrata</taxon>
        <taxon>Euteleostomi</taxon>
        <taxon>Actinopterygii</taxon>
        <taxon>Neopterygii</taxon>
        <taxon>Teleostei</taxon>
        <taxon>Ostariophysi</taxon>
        <taxon>Characiformes</taxon>
        <taxon>Characoidei</taxon>
        <taxon>Acestrorhamphidae</taxon>
        <taxon>Acestrorhamphinae</taxon>
        <taxon>Astyanax</taxon>
    </lineage>
</organism>
<feature type="compositionally biased region" description="Basic and acidic residues" evidence="1">
    <location>
        <begin position="30"/>
        <end position="43"/>
    </location>
</feature>
<dbReference type="InParanoid" id="W5JY31"/>
<feature type="region of interest" description="Disordered" evidence="1">
    <location>
        <begin position="104"/>
        <end position="177"/>
    </location>
</feature>
<reference evidence="2" key="4">
    <citation type="submission" date="2025-09" db="UniProtKB">
        <authorList>
            <consortium name="Ensembl"/>
        </authorList>
    </citation>
    <scope>IDENTIFICATION</scope>
</reference>
<reference evidence="3" key="2">
    <citation type="journal article" date="2014" name="Nat. Commun.">
        <title>The cavefish genome reveals candidate genes for eye loss.</title>
        <authorList>
            <person name="McGaugh S.E."/>
            <person name="Gross J.B."/>
            <person name="Aken B."/>
            <person name="Blin M."/>
            <person name="Borowsky R."/>
            <person name="Chalopin D."/>
            <person name="Hinaux H."/>
            <person name="Jeffery W.R."/>
            <person name="Keene A."/>
            <person name="Ma L."/>
            <person name="Minx P."/>
            <person name="Murphy D."/>
            <person name="O'Quin K.E."/>
            <person name="Retaux S."/>
            <person name="Rohner N."/>
            <person name="Searle S.M."/>
            <person name="Stahl B.A."/>
            <person name="Tabin C."/>
            <person name="Volff J.N."/>
            <person name="Yoshizawa M."/>
            <person name="Warren W.C."/>
        </authorList>
    </citation>
    <scope>NUCLEOTIDE SEQUENCE [LARGE SCALE GENOMIC DNA]</scope>
    <source>
        <strain evidence="3">female</strain>
    </source>
</reference>
<feature type="region of interest" description="Disordered" evidence="1">
    <location>
        <begin position="30"/>
        <end position="88"/>
    </location>
</feature>
<feature type="compositionally biased region" description="Polar residues" evidence="1">
    <location>
        <begin position="52"/>
        <end position="62"/>
    </location>
</feature>
<feature type="compositionally biased region" description="Polar residues" evidence="1">
    <location>
        <begin position="75"/>
        <end position="86"/>
    </location>
</feature>
<sequence length="276" mass="31881">DSGGGLEKLQLDFVEMLRVRDEHRRKRHVETLNRQRQEEKSGFEFEEEEDSTGNNMKINMHSNVEAPVTSPPKENGNTKADSNLTTPKAPHTFVSVSILFDKNVANPRESPPSQKPAFTRQSSRTRSFRLKKKEEENMPFQRASLRITAKKFETNQRSNDEEEQHPALSRSRQRLSSRTIQEKMERLAQASQKWEAVKSPTIAHKTLFLVDEVSRKRELFERDQASKNNPGPNKLDYRTLSAGISSQVNRWVQKKTLQRPETCGYFQQEDAVGRTI</sequence>
<dbReference type="GO" id="GO:0005198">
    <property type="term" value="F:structural molecule activity"/>
    <property type="evidence" value="ECO:0007669"/>
    <property type="project" value="InterPro"/>
</dbReference>
<evidence type="ECO:0000256" key="1">
    <source>
        <dbReference type="SAM" id="MobiDB-lite"/>
    </source>
</evidence>
<evidence type="ECO:0000313" key="2">
    <source>
        <dbReference type="Ensembl" id="ENSAMXP00000000241.2"/>
    </source>
</evidence>
<protein>
    <submittedName>
        <fullName evidence="2">Ladinin</fullName>
    </submittedName>
</protein>
<evidence type="ECO:0000313" key="3">
    <source>
        <dbReference type="Proteomes" id="UP000018467"/>
    </source>
</evidence>
<dbReference type="Proteomes" id="UP000018467">
    <property type="component" value="Unassembled WGS sequence"/>
</dbReference>
<dbReference type="PANTHER" id="PTHR12392">
    <property type="entry name" value="LADININ 1"/>
    <property type="match status" value="1"/>
</dbReference>
<dbReference type="InterPro" id="IPR017404">
    <property type="entry name" value="Ladinin_1"/>
</dbReference>
<dbReference type="Bgee" id="ENSAMXG00000000233">
    <property type="expression patterns" value="Expressed in intestine and 7 other cell types or tissues"/>
</dbReference>
<dbReference type="AlphaFoldDB" id="W5JY31"/>
<reference evidence="3" key="1">
    <citation type="submission" date="2013-03" db="EMBL/GenBank/DDBJ databases">
        <authorList>
            <person name="Jeffery W."/>
            <person name="Warren W."/>
            <person name="Wilson R.K."/>
        </authorList>
    </citation>
    <scope>NUCLEOTIDE SEQUENCE</scope>
    <source>
        <strain evidence="3">female</strain>
    </source>
</reference>
<name>W5JY31_ASTMX</name>
<reference evidence="2" key="3">
    <citation type="submission" date="2025-08" db="UniProtKB">
        <authorList>
            <consortium name="Ensembl"/>
        </authorList>
    </citation>
    <scope>IDENTIFICATION</scope>
</reference>
<dbReference type="eggNOG" id="ENOG502S2ZW">
    <property type="taxonomic scope" value="Eukaryota"/>
</dbReference>
<keyword evidence="3" id="KW-1185">Reference proteome</keyword>
<dbReference type="HOGENOM" id="CLU_707801_0_0_1"/>
<proteinExistence type="predicted"/>